<evidence type="ECO:0000313" key="2">
    <source>
        <dbReference type="Proteomes" id="UP000681967"/>
    </source>
</evidence>
<dbReference type="PANTHER" id="PTHR47326:SF1">
    <property type="entry name" value="HTH PSQ-TYPE DOMAIN-CONTAINING PROTEIN"/>
    <property type="match status" value="1"/>
</dbReference>
<accession>A0A8S3GQ02</accession>
<evidence type="ECO:0000313" key="1">
    <source>
        <dbReference type="EMBL" id="CAF5166559.1"/>
    </source>
</evidence>
<dbReference type="Gene3D" id="3.30.420.10">
    <property type="entry name" value="Ribonuclease H-like superfamily/Ribonuclease H"/>
    <property type="match status" value="1"/>
</dbReference>
<reference evidence="1" key="1">
    <citation type="submission" date="2021-02" db="EMBL/GenBank/DDBJ databases">
        <authorList>
            <person name="Nowell W R."/>
        </authorList>
    </citation>
    <scope>NUCLEOTIDE SEQUENCE</scope>
</reference>
<dbReference type="PANTHER" id="PTHR47326">
    <property type="entry name" value="TRANSPOSABLE ELEMENT TC3 TRANSPOSASE-LIKE PROTEIN"/>
    <property type="match status" value="1"/>
</dbReference>
<dbReference type="GO" id="GO:0003676">
    <property type="term" value="F:nucleic acid binding"/>
    <property type="evidence" value="ECO:0007669"/>
    <property type="project" value="InterPro"/>
</dbReference>
<dbReference type="AlphaFoldDB" id="A0A8S3GQ02"/>
<evidence type="ECO:0008006" key="3">
    <source>
        <dbReference type="Google" id="ProtNLM"/>
    </source>
</evidence>
<dbReference type="EMBL" id="CAJOBH010273718">
    <property type="protein sequence ID" value="CAF5166559.1"/>
    <property type="molecule type" value="Genomic_DNA"/>
</dbReference>
<name>A0A8S3GQ02_9BILA</name>
<dbReference type="Proteomes" id="UP000681967">
    <property type="component" value="Unassembled WGS sequence"/>
</dbReference>
<comment type="caution">
    <text evidence="1">The sequence shown here is derived from an EMBL/GenBank/DDBJ whole genome shotgun (WGS) entry which is preliminary data.</text>
</comment>
<proteinExistence type="predicted"/>
<organism evidence="1 2">
    <name type="scientific">Rotaria magnacalcarata</name>
    <dbReference type="NCBI Taxonomy" id="392030"/>
    <lineage>
        <taxon>Eukaryota</taxon>
        <taxon>Metazoa</taxon>
        <taxon>Spiralia</taxon>
        <taxon>Gnathifera</taxon>
        <taxon>Rotifera</taxon>
        <taxon>Eurotatoria</taxon>
        <taxon>Bdelloidea</taxon>
        <taxon>Philodinida</taxon>
        <taxon>Philodinidae</taxon>
        <taxon>Rotaria</taxon>
    </lineage>
</organism>
<dbReference type="InterPro" id="IPR036397">
    <property type="entry name" value="RNaseH_sf"/>
</dbReference>
<gene>
    <name evidence="1" type="ORF">BYL167_LOCUS76096</name>
</gene>
<protein>
    <recommendedName>
        <fullName evidence="3">Transposase</fullName>
    </recommendedName>
</protein>
<sequence>MIYHHDSAPSHVSKETIAFMNKTKINYVKPQEWMPKSPDTAPMDYAVWGHLKQRLNKCKIETLDQLKKIVYEWKKIDQTYIDKVLAWWPKRVFLIYKARGFHIEHRLNM</sequence>
<feature type="non-terminal residue" evidence="1">
    <location>
        <position position="109"/>
    </location>
</feature>